<keyword evidence="2" id="KW-0812">Transmembrane</keyword>
<organism evidence="3 4">
    <name type="scientific">Candidatus Uhrbacteria bacterium CG_4_9_14_3_um_filter_50_9</name>
    <dbReference type="NCBI Taxonomy" id="1975035"/>
    <lineage>
        <taxon>Bacteria</taxon>
        <taxon>Candidatus Uhriibacteriota</taxon>
    </lineage>
</organism>
<feature type="transmembrane region" description="Helical" evidence="2">
    <location>
        <begin position="287"/>
        <end position="312"/>
    </location>
</feature>
<proteinExistence type="predicted"/>
<evidence type="ECO:0000313" key="4">
    <source>
        <dbReference type="Proteomes" id="UP000229385"/>
    </source>
</evidence>
<dbReference type="AlphaFoldDB" id="A0A2M7XB51"/>
<gene>
    <name evidence="3" type="ORF">CO174_04770</name>
</gene>
<protein>
    <submittedName>
        <fullName evidence="3">Uncharacterized protein</fullName>
    </submittedName>
</protein>
<evidence type="ECO:0000256" key="1">
    <source>
        <dbReference type="SAM" id="Coils"/>
    </source>
</evidence>
<reference evidence="4" key="1">
    <citation type="submission" date="2017-09" db="EMBL/GenBank/DDBJ databases">
        <title>Depth-based differentiation of microbial function through sediment-hosted aquifers and enrichment of novel symbionts in the deep terrestrial subsurface.</title>
        <authorList>
            <person name="Probst A.J."/>
            <person name="Ladd B."/>
            <person name="Jarett J.K."/>
            <person name="Geller-Mcgrath D.E."/>
            <person name="Sieber C.M.K."/>
            <person name="Emerson J.B."/>
            <person name="Anantharaman K."/>
            <person name="Thomas B.C."/>
            <person name="Malmstrom R."/>
            <person name="Stieglmeier M."/>
            <person name="Klingl A."/>
            <person name="Woyke T."/>
            <person name="Ryan C.M."/>
            <person name="Banfield J.F."/>
        </authorList>
    </citation>
    <scope>NUCLEOTIDE SEQUENCE [LARGE SCALE GENOMIC DNA]</scope>
</reference>
<dbReference type="Proteomes" id="UP000229385">
    <property type="component" value="Unassembled WGS sequence"/>
</dbReference>
<evidence type="ECO:0000256" key="2">
    <source>
        <dbReference type="SAM" id="Phobius"/>
    </source>
</evidence>
<keyword evidence="2" id="KW-1133">Transmembrane helix</keyword>
<name>A0A2M7XB51_9BACT</name>
<evidence type="ECO:0000313" key="3">
    <source>
        <dbReference type="EMBL" id="PJA45121.1"/>
    </source>
</evidence>
<keyword evidence="1" id="KW-0175">Coiled coil</keyword>
<feature type="coiled-coil region" evidence="1">
    <location>
        <begin position="894"/>
        <end position="924"/>
    </location>
</feature>
<sequence>MLQLFMRLWVLLERLRDRLLQLAAQRKTRAGRVFITSLIGLLAVTRPVSADSHDEPGTAAIDWIFQNMADVAYQLAGVLAKGVVLFIGVMTNVMLYKDFSTNRVVTAGWSIVRDTVNMFFVVVLIIIAFGTIFGHSKFQWQQQVPKLMIFALVINFSKTLCGLMIDFGQVIMLTFANAIREIVAGNFIQLLGLGEIYQVSTSSTPISESKGFAAFDYFAAGLMSVVLMIWVFATVVILTVILIYRVIMLWVLIVVSPLAWFMGGAGGQGGIVSSNAYAQWWDRFKCLVAVGPVLTFFLWLTLAVAGAGNVAASTGFNPSDENSANFIGKIFELDRFMSFLIGMAMLYAGFDAAQQFCSSMSGSFLGSTLKKGQGVGGAMAGVGIKATAAGARKVGGGLRAAPKYLPGGAQLSEALTNLPFNRENLYRGVANVAGDGMIGRAASLGASKAAAAKASKRRQAYDKAGETFKGTTREDKAAYARRFMQKGGASTAEGQRELVHLLKEAMGDKDLAKEMKKDGTLGKLHDKYGGIVQRDFGGDDDTRKKMDAFNRDNLDLLTGPKHAKDREKAIGSIRSWDDVKGMSAESMNQSDVRERLEKTETNFRGENGKALSAAEALAAGYGGSEKAAAFQQRTDFSAVPASAVAQQVAGGNQEAAADAFSRALEAGDMSKATEIIEAMAGTHANTDAPEAGAERFNLSVGMDGIEGKLKAALSSAEMGGASEAQVGQLKSVLEVFNAQRKSAEASTAFAGSYGTVPDIAAQSEAQEDFSGAAFAEGAFGGASNERLADAAEQIAEQVRGLEKAVADVKLNAGGSASSGAEELLSTRIDFLTQQIKNDVEARIKSKVDASKGLSVRLDTEQDLGKRQELQAQKTQVDVEINNEITAAMDGSEDLKKLRTQMDGMKKALDEARAASDKVAELKAIRSGGDAAGRAAT</sequence>
<feature type="transmembrane region" description="Helical" evidence="2">
    <location>
        <begin position="217"/>
        <end position="242"/>
    </location>
</feature>
<keyword evidence="2" id="KW-0472">Membrane</keyword>
<feature type="transmembrane region" description="Helical" evidence="2">
    <location>
        <begin position="333"/>
        <end position="350"/>
    </location>
</feature>
<comment type="caution">
    <text evidence="3">The sequence shown here is derived from an EMBL/GenBank/DDBJ whole genome shotgun (WGS) entry which is preliminary data.</text>
</comment>
<feature type="transmembrane region" description="Helical" evidence="2">
    <location>
        <begin position="179"/>
        <end position="197"/>
    </location>
</feature>
<feature type="transmembrane region" description="Helical" evidence="2">
    <location>
        <begin position="74"/>
        <end position="95"/>
    </location>
</feature>
<feature type="transmembrane region" description="Helical" evidence="2">
    <location>
        <begin position="116"/>
        <end position="135"/>
    </location>
</feature>
<feature type="transmembrane region" description="Helical" evidence="2">
    <location>
        <begin position="147"/>
        <end position="167"/>
    </location>
</feature>
<feature type="coiled-coil region" evidence="1">
    <location>
        <begin position="784"/>
        <end position="811"/>
    </location>
</feature>
<dbReference type="EMBL" id="PFWU01000049">
    <property type="protein sequence ID" value="PJA45121.1"/>
    <property type="molecule type" value="Genomic_DNA"/>
</dbReference>
<accession>A0A2M7XB51</accession>
<feature type="transmembrane region" description="Helical" evidence="2">
    <location>
        <begin position="249"/>
        <end position="267"/>
    </location>
</feature>